<organism evidence="4 5">
    <name type="scientific">Clostridium paridis</name>
    <dbReference type="NCBI Taxonomy" id="2803863"/>
    <lineage>
        <taxon>Bacteria</taxon>
        <taxon>Bacillati</taxon>
        <taxon>Bacillota</taxon>
        <taxon>Clostridia</taxon>
        <taxon>Eubacteriales</taxon>
        <taxon>Clostridiaceae</taxon>
        <taxon>Clostridium</taxon>
    </lineage>
</organism>
<dbReference type="PANTHER" id="PTHR33392:SF6">
    <property type="entry name" value="POLYISOPRENYL-TEICHOIC ACID--PEPTIDOGLYCAN TEICHOIC ACID TRANSFERASE TAGU"/>
    <property type="match status" value="1"/>
</dbReference>
<feature type="transmembrane region" description="Helical" evidence="2">
    <location>
        <begin position="20"/>
        <end position="41"/>
    </location>
</feature>
<dbReference type="PANTHER" id="PTHR33392">
    <property type="entry name" value="POLYISOPRENYL-TEICHOIC ACID--PEPTIDOGLYCAN TEICHOIC ACID TRANSFERASE TAGU"/>
    <property type="match status" value="1"/>
</dbReference>
<proteinExistence type="inferred from homology"/>
<feature type="domain" description="Cell envelope-related transcriptional attenuator" evidence="3">
    <location>
        <begin position="87"/>
        <end position="243"/>
    </location>
</feature>
<dbReference type="EMBL" id="JAESWA010000001">
    <property type="protein sequence ID" value="MBL4930250.1"/>
    <property type="molecule type" value="Genomic_DNA"/>
</dbReference>
<dbReference type="Proteomes" id="UP000623681">
    <property type="component" value="Unassembled WGS sequence"/>
</dbReference>
<dbReference type="NCBIfam" id="TIGR00350">
    <property type="entry name" value="lytR_cpsA_psr"/>
    <property type="match status" value="1"/>
</dbReference>
<evidence type="ECO:0000313" key="5">
    <source>
        <dbReference type="Proteomes" id="UP000623681"/>
    </source>
</evidence>
<reference evidence="4" key="1">
    <citation type="submission" date="2021-01" db="EMBL/GenBank/DDBJ databases">
        <title>Genome public.</title>
        <authorList>
            <person name="Liu C."/>
            <person name="Sun Q."/>
        </authorList>
    </citation>
    <scope>NUCLEOTIDE SEQUENCE</scope>
    <source>
        <strain evidence="4">YIM B02565</strain>
    </source>
</reference>
<evidence type="ECO:0000259" key="3">
    <source>
        <dbReference type="Pfam" id="PF03816"/>
    </source>
</evidence>
<evidence type="ECO:0000256" key="1">
    <source>
        <dbReference type="ARBA" id="ARBA00006068"/>
    </source>
</evidence>
<comment type="caution">
    <text evidence="4">The sequence shown here is derived from an EMBL/GenBank/DDBJ whole genome shotgun (WGS) entry which is preliminary data.</text>
</comment>
<dbReference type="InterPro" id="IPR004474">
    <property type="entry name" value="LytR_CpsA_psr"/>
</dbReference>
<evidence type="ECO:0000256" key="2">
    <source>
        <dbReference type="SAM" id="Phobius"/>
    </source>
</evidence>
<dbReference type="InterPro" id="IPR050922">
    <property type="entry name" value="LytR/CpsA/Psr_CW_biosynth"/>
</dbReference>
<name>A0A937FCH0_9CLOT</name>
<accession>A0A937FCH0</accession>
<keyword evidence="2" id="KW-0812">Transmembrane</keyword>
<dbReference type="Pfam" id="PF03816">
    <property type="entry name" value="LytR_cpsA_psr"/>
    <property type="match status" value="1"/>
</dbReference>
<dbReference type="AlphaFoldDB" id="A0A937FCH0"/>
<protein>
    <submittedName>
        <fullName evidence="4">LCP family protein</fullName>
    </submittedName>
</protein>
<sequence>MDNYKKRSNKSSKKPKKKKIIILSVLAFILIIAAIGVGYAFSLLNKVDTVKVDKQDLDISKTIDEQYKDVTNIALFGIDATDNEAGRSDAIMILTIDSNRNNVRLSSIMRDSYVNIKGHGEDKITHAYAFGGPELAISTLNTNFDLNIKDFATVNFSSLPKVINDLDGIDINLTSGDLKYINKYIDSLNKVNNTSSPNIAGTGVHHLDGTQALAYCRIRYDGGDQERTQRQRTVLDALFQKIKATNKAKYPSILNELLPLIQTSLSSTDLLKLATNATSLSTLEQDRFPRDDNAKGSMIKGVFYETFDKDLTTKQIHDFIFEDKK</sequence>
<keyword evidence="2" id="KW-1133">Transmembrane helix</keyword>
<gene>
    <name evidence="4" type="ORF">JK634_00285</name>
</gene>
<keyword evidence="2" id="KW-0472">Membrane</keyword>
<keyword evidence="5" id="KW-1185">Reference proteome</keyword>
<comment type="similarity">
    <text evidence="1">Belongs to the LytR/CpsA/Psr (LCP) family.</text>
</comment>
<dbReference type="RefSeq" id="WP_202765635.1">
    <property type="nucleotide sequence ID" value="NZ_JAESWA010000001.1"/>
</dbReference>
<dbReference type="Gene3D" id="3.40.630.190">
    <property type="entry name" value="LCP protein"/>
    <property type="match status" value="1"/>
</dbReference>
<evidence type="ECO:0000313" key="4">
    <source>
        <dbReference type="EMBL" id="MBL4930250.1"/>
    </source>
</evidence>